<comment type="caution">
    <text evidence="3">The sequence shown here is derived from an EMBL/GenBank/DDBJ whole genome shotgun (WGS) entry which is preliminary data.</text>
</comment>
<protein>
    <submittedName>
        <fullName evidence="3">DNA-binding protein</fullName>
    </submittedName>
</protein>
<evidence type="ECO:0000256" key="1">
    <source>
        <dbReference type="ARBA" id="ARBA00023125"/>
    </source>
</evidence>
<keyword evidence="1 3" id="KW-0238">DNA-binding</keyword>
<dbReference type="InterPro" id="IPR010992">
    <property type="entry name" value="IHF-like_DNA-bd_dom_sf"/>
</dbReference>
<name>A0ABX2B4Y7_9BACT</name>
<dbReference type="Proteomes" id="UP000820977">
    <property type="component" value="Unassembled WGS sequence"/>
</dbReference>
<feature type="domain" description="HU" evidence="2">
    <location>
        <begin position="1"/>
        <end position="113"/>
    </location>
</feature>
<sequence>MSLLYRIYKNTNKSSAGYNKYYARAKQIGVIETDAIAEIVQRNCTVKKSDVKAVIEELVEVIQDKLQESYSVKLNGLGTFRLTLSSKPAAEVKDFSASKNIRKVCCRFAPERRRDTNGVTTRALCTGTRLAEYDERVKTEESEGNS</sequence>
<dbReference type="InterPro" id="IPR041607">
    <property type="entry name" value="HU-HIG"/>
</dbReference>
<dbReference type="GO" id="GO:0003677">
    <property type="term" value="F:DNA binding"/>
    <property type="evidence" value="ECO:0007669"/>
    <property type="project" value="UniProtKB-KW"/>
</dbReference>
<dbReference type="Pfam" id="PF18291">
    <property type="entry name" value="HU-HIG"/>
    <property type="match status" value="1"/>
</dbReference>
<reference evidence="3 4" key="1">
    <citation type="submission" date="2020-05" db="EMBL/GenBank/DDBJ databases">
        <title>Distinct polysaccharide utilization as determinants for interspecies competition between intestinal Prevotella spp.</title>
        <authorList>
            <person name="Galvez E.J.C."/>
            <person name="Iljazovic A."/>
            <person name="Strowig T."/>
        </authorList>
    </citation>
    <scope>NUCLEOTIDE SEQUENCE [LARGE SCALE GENOMIC DNA]</scope>
    <source>
        <strain evidence="3 4">PCHR</strain>
    </source>
</reference>
<keyword evidence="4" id="KW-1185">Reference proteome</keyword>
<dbReference type="EMBL" id="JABKKJ010000013">
    <property type="protein sequence ID" value="NPE25533.1"/>
    <property type="molecule type" value="Genomic_DNA"/>
</dbReference>
<dbReference type="Gene3D" id="4.10.520.10">
    <property type="entry name" value="IHF-like DNA-binding proteins"/>
    <property type="match status" value="1"/>
</dbReference>
<dbReference type="InterPro" id="IPR005902">
    <property type="entry name" value="HU_DNA-bd_put"/>
</dbReference>
<dbReference type="SUPFAM" id="SSF47729">
    <property type="entry name" value="IHF-like DNA-binding proteins"/>
    <property type="match status" value="1"/>
</dbReference>
<gene>
    <name evidence="3" type="ORF">HPS54_08415</name>
</gene>
<organism evidence="3 4">
    <name type="scientific">Xylanibacter caecicola</name>
    <dbReference type="NCBI Taxonomy" id="2736294"/>
    <lineage>
        <taxon>Bacteria</taxon>
        <taxon>Pseudomonadati</taxon>
        <taxon>Bacteroidota</taxon>
        <taxon>Bacteroidia</taxon>
        <taxon>Bacteroidales</taxon>
        <taxon>Prevotellaceae</taxon>
        <taxon>Xylanibacter</taxon>
    </lineage>
</organism>
<accession>A0ABX2B4Y7</accession>
<dbReference type="RefSeq" id="WP_172345000.1">
    <property type="nucleotide sequence ID" value="NZ_CASYYZ010000078.1"/>
</dbReference>
<evidence type="ECO:0000313" key="3">
    <source>
        <dbReference type="EMBL" id="NPE25533.1"/>
    </source>
</evidence>
<evidence type="ECO:0000313" key="4">
    <source>
        <dbReference type="Proteomes" id="UP000820977"/>
    </source>
</evidence>
<dbReference type="NCBIfam" id="TIGR01201">
    <property type="entry name" value="HU_rel"/>
    <property type="match status" value="1"/>
</dbReference>
<evidence type="ECO:0000259" key="2">
    <source>
        <dbReference type="Pfam" id="PF18291"/>
    </source>
</evidence>
<proteinExistence type="predicted"/>